<evidence type="ECO:0000256" key="1">
    <source>
        <dbReference type="SAM" id="MobiDB-lite"/>
    </source>
</evidence>
<accession>A0AB34IAB8</accession>
<feature type="region of interest" description="Disordered" evidence="1">
    <location>
        <begin position="14"/>
        <end position="71"/>
    </location>
</feature>
<gene>
    <name evidence="2" type="ORF">AB1Y20_016896</name>
</gene>
<evidence type="ECO:0000313" key="2">
    <source>
        <dbReference type="EMBL" id="KAL1495532.1"/>
    </source>
</evidence>
<protein>
    <submittedName>
        <fullName evidence="2">Uncharacterized protein</fullName>
    </submittedName>
</protein>
<dbReference type="AlphaFoldDB" id="A0AB34IAB8"/>
<evidence type="ECO:0000313" key="3">
    <source>
        <dbReference type="Proteomes" id="UP001515480"/>
    </source>
</evidence>
<feature type="compositionally biased region" description="Low complexity" evidence="1">
    <location>
        <begin position="61"/>
        <end position="71"/>
    </location>
</feature>
<sequence length="71" mass="6915">MALTAEERAAIMECDEDIAASDAGGGKPPGGDPPPGGTSPHACAPPSWAASGHTGGCNNAHTPHTHTTPSS</sequence>
<reference evidence="2 3" key="1">
    <citation type="journal article" date="2024" name="Science">
        <title>Giant polyketide synthase enzymes in the biosynthesis of giant marine polyether toxins.</title>
        <authorList>
            <person name="Fallon T.R."/>
            <person name="Shende V.V."/>
            <person name="Wierzbicki I.H."/>
            <person name="Pendleton A.L."/>
            <person name="Watervoot N.F."/>
            <person name="Auber R.P."/>
            <person name="Gonzalez D.J."/>
            <person name="Wisecaver J.H."/>
            <person name="Moore B.S."/>
        </authorList>
    </citation>
    <scope>NUCLEOTIDE SEQUENCE [LARGE SCALE GENOMIC DNA]</scope>
    <source>
        <strain evidence="2 3">12B1</strain>
    </source>
</reference>
<dbReference type="Proteomes" id="UP001515480">
    <property type="component" value="Unassembled WGS sequence"/>
</dbReference>
<dbReference type="EMBL" id="JBGBPQ010000032">
    <property type="protein sequence ID" value="KAL1495532.1"/>
    <property type="molecule type" value="Genomic_DNA"/>
</dbReference>
<keyword evidence="3" id="KW-1185">Reference proteome</keyword>
<proteinExistence type="predicted"/>
<comment type="caution">
    <text evidence="2">The sequence shown here is derived from an EMBL/GenBank/DDBJ whole genome shotgun (WGS) entry which is preliminary data.</text>
</comment>
<organism evidence="2 3">
    <name type="scientific">Prymnesium parvum</name>
    <name type="common">Toxic golden alga</name>
    <dbReference type="NCBI Taxonomy" id="97485"/>
    <lineage>
        <taxon>Eukaryota</taxon>
        <taxon>Haptista</taxon>
        <taxon>Haptophyta</taxon>
        <taxon>Prymnesiophyceae</taxon>
        <taxon>Prymnesiales</taxon>
        <taxon>Prymnesiaceae</taxon>
        <taxon>Prymnesium</taxon>
    </lineage>
</organism>
<name>A0AB34IAB8_PRYPA</name>